<keyword evidence="7 9" id="KW-0057">Aromatic amino acid biosynthesis</keyword>
<protein>
    <recommendedName>
        <fullName evidence="4 9">N-(5'-phosphoribosyl)anthranilate isomerase</fullName>
        <shortName evidence="9">PRAI</shortName>
        <ecNumber evidence="3 9">5.3.1.24</ecNumber>
    </recommendedName>
</protein>
<dbReference type="AlphaFoldDB" id="A0A6C0NVH1"/>
<dbReference type="PANTHER" id="PTHR42894">
    <property type="entry name" value="N-(5'-PHOSPHORIBOSYL)ANTHRANILATE ISOMERASE"/>
    <property type="match status" value="1"/>
</dbReference>
<gene>
    <name evidence="9" type="primary">trpF</name>
    <name evidence="11" type="ORF">GZH47_04515</name>
</gene>
<evidence type="ECO:0000256" key="2">
    <source>
        <dbReference type="ARBA" id="ARBA00004664"/>
    </source>
</evidence>
<sequence>MHPLDQSSTASRTTRVKICGLRDASTVQSMDGLPIHEVGFIFAKSRRQVAPELAAELIAEVRKLRSLDGSTPRTVGVFVNPTIDELRETLRTAPLDVVQLHGEESPAFCEEVRSTFGTAVWKVFSVTENDASEQGSDGPERLAPYLGCVDAFLIDTAGGGTGKTFAWHVIDRYKSAAAGLPLYVAGGLDPDNVGELLALYSPDGVDISSGVETEGVKDRTKIRVFAERVQGL</sequence>
<dbReference type="SUPFAM" id="SSF51366">
    <property type="entry name" value="Ribulose-phoshate binding barrel"/>
    <property type="match status" value="1"/>
</dbReference>
<dbReference type="HAMAP" id="MF_00135">
    <property type="entry name" value="PRAI"/>
    <property type="match status" value="1"/>
</dbReference>
<dbReference type="Proteomes" id="UP000479114">
    <property type="component" value="Chromosome"/>
</dbReference>
<dbReference type="EC" id="5.3.1.24" evidence="3 9"/>
<dbReference type="InterPro" id="IPR013785">
    <property type="entry name" value="Aldolase_TIM"/>
</dbReference>
<dbReference type="UniPathway" id="UPA00035">
    <property type="reaction ID" value="UER00042"/>
</dbReference>
<dbReference type="Gene3D" id="3.20.20.70">
    <property type="entry name" value="Aldolase class I"/>
    <property type="match status" value="1"/>
</dbReference>
<dbReference type="CDD" id="cd00405">
    <property type="entry name" value="PRAI"/>
    <property type="match status" value="1"/>
</dbReference>
<keyword evidence="12" id="KW-1185">Reference proteome</keyword>
<dbReference type="GO" id="GO:0000162">
    <property type="term" value="P:L-tryptophan biosynthetic process"/>
    <property type="evidence" value="ECO:0007669"/>
    <property type="project" value="UniProtKB-UniRule"/>
</dbReference>
<dbReference type="InterPro" id="IPR044643">
    <property type="entry name" value="TrpF_fam"/>
</dbReference>
<evidence type="ECO:0000313" key="12">
    <source>
        <dbReference type="Proteomes" id="UP000479114"/>
    </source>
</evidence>
<dbReference type="KEGG" id="prz:GZH47_04515"/>
<comment type="pathway">
    <text evidence="2 9">Amino-acid biosynthesis; L-tryptophan biosynthesis; L-tryptophan from chorismate: step 3/5.</text>
</comment>
<evidence type="ECO:0000256" key="7">
    <source>
        <dbReference type="ARBA" id="ARBA00023141"/>
    </source>
</evidence>
<dbReference type="PANTHER" id="PTHR42894:SF1">
    <property type="entry name" value="N-(5'-PHOSPHORIBOSYL)ANTHRANILATE ISOMERASE"/>
    <property type="match status" value="1"/>
</dbReference>
<evidence type="ECO:0000256" key="9">
    <source>
        <dbReference type="HAMAP-Rule" id="MF_00135"/>
    </source>
</evidence>
<keyword evidence="6 9" id="KW-0822">Tryptophan biosynthesis</keyword>
<dbReference type="InterPro" id="IPR001240">
    <property type="entry name" value="PRAI_dom"/>
</dbReference>
<evidence type="ECO:0000259" key="10">
    <source>
        <dbReference type="Pfam" id="PF00697"/>
    </source>
</evidence>
<dbReference type="EMBL" id="CP048286">
    <property type="protein sequence ID" value="QHW30177.1"/>
    <property type="molecule type" value="Genomic_DNA"/>
</dbReference>
<evidence type="ECO:0000256" key="3">
    <source>
        <dbReference type="ARBA" id="ARBA00012572"/>
    </source>
</evidence>
<feature type="domain" description="N-(5'phosphoribosyl) anthranilate isomerase (PRAI)" evidence="10">
    <location>
        <begin position="16"/>
        <end position="227"/>
    </location>
</feature>
<organism evidence="11 12">
    <name type="scientific">Paenibacillus rhizovicinus</name>
    <dbReference type="NCBI Taxonomy" id="2704463"/>
    <lineage>
        <taxon>Bacteria</taxon>
        <taxon>Bacillati</taxon>
        <taxon>Bacillota</taxon>
        <taxon>Bacilli</taxon>
        <taxon>Bacillales</taxon>
        <taxon>Paenibacillaceae</taxon>
        <taxon>Paenibacillus</taxon>
    </lineage>
</organism>
<accession>A0A6C0NVH1</accession>
<dbReference type="RefSeq" id="WP_162638907.1">
    <property type="nucleotide sequence ID" value="NZ_CP048286.1"/>
</dbReference>
<dbReference type="InterPro" id="IPR011060">
    <property type="entry name" value="RibuloseP-bd_barrel"/>
</dbReference>
<comment type="catalytic activity">
    <reaction evidence="1 9">
        <text>N-(5-phospho-beta-D-ribosyl)anthranilate = 1-(2-carboxyphenylamino)-1-deoxy-D-ribulose 5-phosphate</text>
        <dbReference type="Rhea" id="RHEA:21540"/>
        <dbReference type="ChEBI" id="CHEBI:18277"/>
        <dbReference type="ChEBI" id="CHEBI:58613"/>
        <dbReference type="EC" id="5.3.1.24"/>
    </reaction>
</comment>
<name>A0A6C0NVH1_9BACL</name>
<evidence type="ECO:0000256" key="6">
    <source>
        <dbReference type="ARBA" id="ARBA00022822"/>
    </source>
</evidence>
<reference evidence="11 12" key="1">
    <citation type="submission" date="2020-02" db="EMBL/GenBank/DDBJ databases">
        <title>Paenibacillus sp. nov., isolated from rhizosphere soil of tomato.</title>
        <authorList>
            <person name="Weon H.-Y."/>
            <person name="Lee S.A."/>
        </authorList>
    </citation>
    <scope>NUCLEOTIDE SEQUENCE [LARGE SCALE GENOMIC DNA]</scope>
    <source>
        <strain evidence="11 12">14171R-81</strain>
    </source>
</reference>
<dbReference type="GO" id="GO:0004640">
    <property type="term" value="F:phosphoribosylanthranilate isomerase activity"/>
    <property type="evidence" value="ECO:0007669"/>
    <property type="project" value="UniProtKB-UniRule"/>
</dbReference>
<evidence type="ECO:0000313" key="11">
    <source>
        <dbReference type="EMBL" id="QHW30177.1"/>
    </source>
</evidence>
<comment type="similarity">
    <text evidence="9">Belongs to the TrpF family.</text>
</comment>
<dbReference type="Pfam" id="PF00697">
    <property type="entry name" value="PRAI"/>
    <property type="match status" value="1"/>
</dbReference>
<keyword evidence="5 9" id="KW-0028">Amino-acid biosynthesis</keyword>
<evidence type="ECO:0000256" key="5">
    <source>
        <dbReference type="ARBA" id="ARBA00022605"/>
    </source>
</evidence>
<evidence type="ECO:0000256" key="8">
    <source>
        <dbReference type="ARBA" id="ARBA00023235"/>
    </source>
</evidence>
<proteinExistence type="inferred from homology"/>
<evidence type="ECO:0000256" key="1">
    <source>
        <dbReference type="ARBA" id="ARBA00001164"/>
    </source>
</evidence>
<keyword evidence="8 9" id="KW-0413">Isomerase</keyword>
<evidence type="ECO:0000256" key="4">
    <source>
        <dbReference type="ARBA" id="ARBA00022272"/>
    </source>
</evidence>